<feature type="non-terminal residue" evidence="11">
    <location>
        <position position="225"/>
    </location>
</feature>
<dbReference type="GO" id="GO:0004867">
    <property type="term" value="F:serine-type endopeptidase inhibitor activity"/>
    <property type="evidence" value="ECO:0007669"/>
    <property type="project" value="UniProtKB-KW"/>
</dbReference>
<keyword evidence="9" id="KW-1133">Transmembrane helix</keyword>
<dbReference type="AlphaFoldDB" id="A0AAD9R2V2"/>
<keyword evidence="12" id="KW-1185">Reference proteome</keyword>
<dbReference type="PROSITE" id="PS50279">
    <property type="entry name" value="BPTI_KUNITZ_2"/>
    <property type="match status" value="2"/>
</dbReference>
<evidence type="ECO:0000259" key="10">
    <source>
        <dbReference type="PROSITE" id="PS50279"/>
    </source>
</evidence>
<organism evidence="11 12">
    <name type="scientific">Acropora cervicornis</name>
    <name type="common">Staghorn coral</name>
    <dbReference type="NCBI Taxonomy" id="6130"/>
    <lineage>
        <taxon>Eukaryota</taxon>
        <taxon>Metazoa</taxon>
        <taxon>Cnidaria</taxon>
        <taxon>Anthozoa</taxon>
        <taxon>Hexacorallia</taxon>
        <taxon>Scleractinia</taxon>
        <taxon>Astrocoeniina</taxon>
        <taxon>Acroporidae</taxon>
        <taxon>Acropora</taxon>
    </lineage>
</organism>
<dbReference type="PANTHER" id="PTHR10083">
    <property type="entry name" value="KUNITZ-TYPE PROTEASE INHIBITOR-RELATED"/>
    <property type="match status" value="1"/>
</dbReference>
<name>A0AAD9R2V2_ACRCE</name>
<keyword evidence="9" id="KW-0812">Transmembrane</keyword>
<evidence type="ECO:0000256" key="1">
    <source>
        <dbReference type="ARBA" id="ARBA00004532"/>
    </source>
</evidence>
<dbReference type="GO" id="GO:0042151">
    <property type="term" value="C:nematocyst"/>
    <property type="evidence" value="ECO:0007669"/>
    <property type="project" value="UniProtKB-SubCell"/>
</dbReference>
<comment type="caution">
    <text evidence="11">The sequence shown here is derived from an EMBL/GenBank/DDBJ whole genome shotgun (WGS) entry which is preliminary data.</text>
</comment>
<reference evidence="11" key="2">
    <citation type="journal article" date="2023" name="Science">
        <title>Genomic signatures of disease resistance in endangered staghorn corals.</title>
        <authorList>
            <person name="Vollmer S.V."/>
            <person name="Selwyn J.D."/>
            <person name="Despard B.A."/>
            <person name="Roesel C.L."/>
        </authorList>
    </citation>
    <scope>NUCLEOTIDE SEQUENCE</scope>
    <source>
        <strain evidence="11">K2</strain>
    </source>
</reference>
<dbReference type="InterPro" id="IPR036880">
    <property type="entry name" value="Kunitz_BPTI_sf"/>
</dbReference>
<dbReference type="EMBL" id="JARQWQ010000005">
    <property type="protein sequence ID" value="KAK2571823.1"/>
    <property type="molecule type" value="Genomic_DNA"/>
</dbReference>
<evidence type="ECO:0000256" key="4">
    <source>
        <dbReference type="ARBA" id="ARBA00022525"/>
    </source>
</evidence>
<accession>A0AAD9R2V2</accession>
<keyword evidence="4" id="KW-0964">Secreted</keyword>
<dbReference type="InterPro" id="IPR050098">
    <property type="entry name" value="TFPI/VKTCI-like"/>
</dbReference>
<keyword evidence="6" id="KW-0722">Serine protease inhibitor</keyword>
<dbReference type="InterPro" id="IPR020901">
    <property type="entry name" value="Prtase_inh_Kunz-CS"/>
</dbReference>
<dbReference type="SUPFAM" id="SSF57362">
    <property type="entry name" value="BPTI-like"/>
    <property type="match status" value="2"/>
</dbReference>
<dbReference type="PROSITE" id="PS00280">
    <property type="entry name" value="BPTI_KUNITZ_1"/>
    <property type="match status" value="1"/>
</dbReference>
<dbReference type="GO" id="GO:0005576">
    <property type="term" value="C:extracellular region"/>
    <property type="evidence" value="ECO:0007669"/>
    <property type="project" value="UniProtKB-SubCell"/>
</dbReference>
<comment type="subcellular location">
    <subcellularLocation>
        <location evidence="1">Nematocyst</location>
    </subcellularLocation>
    <subcellularLocation>
        <location evidence="2">Secreted</location>
    </subcellularLocation>
</comment>
<proteinExistence type="inferred from homology"/>
<evidence type="ECO:0000256" key="5">
    <source>
        <dbReference type="ARBA" id="ARBA00022690"/>
    </source>
</evidence>
<feature type="domain" description="BPTI/Kunitz inhibitor" evidence="10">
    <location>
        <begin position="49"/>
        <end position="99"/>
    </location>
</feature>
<evidence type="ECO:0000313" key="11">
    <source>
        <dbReference type="EMBL" id="KAK2571823.1"/>
    </source>
</evidence>
<evidence type="ECO:0000256" key="7">
    <source>
        <dbReference type="ARBA" id="ARBA00023157"/>
    </source>
</evidence>
<dbReference type="FunFam" id="4.10.410.10:FF:000020">
    <property type="entry name" value="Collagen, type VI, alpha 3"/>
    <property type="match status" value="1"/>
</dbReference>
<keyword evidence="9" id="KW-0472">Membrane</keyword>
<dbReference type="InterPro" id="IPR002223">
    <property type="entry name" value="Kunitz_BPTI"/>
</dbReference>
<feature type="transmembrane region" description="Helical" evidence="9">
    <location>
        <begin position="21"/>
        <end position="41"/>
    </location>
</feature>
<evidence type="ECO:0000256" key="9">
    <source>
        <dbReference type="SAM" id="Phobius"/>
    </source>
</evidence>
<reference evidence="11" key="1">
    <citation type="journal article" date="2023" name="G3 (Bethesda)">
        <title>Whole genome assembly and annotation of the endangered Caribbean coral Acropora cervicornis.</title>
        <authorList>
            <person name="Selwyn J.D."/>
            <person name="Vollmer S.V."/>
        </authorList>
    </citation>
    <scope>NUCLEOTIDE SEQUENCE</scope>
    <source>
        <strain evidence="11">K2</strain>
    </source>
</reference>
<keyword evidence="5" id="KW-0646">Protease inhibitor</keyword>
<sequence length="225" mass="25435">KLFVSRSVFTGRRIWIYHRSFSSTVYVYAITGVSFVFYVGLSTSNGNDCSSKPETGPCRGYFPKFYFDPRDKDCKRFIYGGCRGNGNRYATKEDCLEACGNDCSSKPETGPCRGYFPSFYFDPSDKTCKRFIYGGCRGNGTDMPLKRTVWKPVEMIVPPSQKLDRVVDISPTFTLTPVIKLVNVLSMEDAAEMETDMPLKRTVRKPVGVSNSMRIIQTNCAEKRI</sequence>
<dbReference type="CDD" id="cd22638">
    <property type="entry name" value="Kunitz_amblin-like"/>
    <property type="match status" value="2"/>
</dbReference>
<dbReference type="PRINTS" id="PR00759">
    <property type="entry name" value="BASICPTASE"/>
</dbReference>
<dbReference type="Proteomes" id="UP001249851">
    <property type="component" value="Unassembled WGS sequence"/>
</dbReference>
<evidence type="ECO:0000256" key="2">
    <source>
        <dbReference type="ARBA" id="ARBA00004613"/>
    </source>
</evidence>
<dbReference type="SMART" id="SM00131">
    <property type="entry name" value="KU"/>
    <property type="match status" value="2"/>
</dbReference>
<keyword evidence="7" id="KW-1015">Disulfide bond</keyword>
<evidence type="ECO:0000256" key="8">
    <source>
        <dbReference type="ARBA" id="ARBA00023331"/>
    </source>
</evidence>
<gene>
    <name evidence="11" type="ORF">P5673_003227</name>
</gene>
<dbReference type="Pfam" id="PF00014">
    <property type="entry name" value="Kunitz_BPTI"/>
    <property type="match status" value="2"/>
</dbReference>
<feature type="domain" description="BPTI/Kunitz inhibitor" evidence="10">
    <location>
        <begin position="103"/>
        <end position="142"/>
    </location>
</feature>
<comment type="similarity">
    <text evidence="3">Belongs to the venom Kunitz-type family. Sea anemone type 2 potassium channel toxin subfamily.</text>
</comment>
<keyword evidence="8" id="KW-0166">Nematocyst</keyword>
<evidence type="ECO:0000256" key="6">
    <source>
        <dbReference type="ARBA" id="ARBA00022900"/>
    </source>
</evidence>
<dbReference type="Gene3D" id="4.10.410.10">
    <property type="entry name" value="Pancreatic trypsin inhibitor Kunitz domain"/>
    <property type="match status" value="2"/>
</dbReference>
<evidence type="ECO:0000313" key="12">
    <source>
        <dbReference type="Proteomes" id="UP001249851"/>
    </source>
</evidence>
<protein>
    <submittedName>
        <fullName evidence="11">BPTI/Kunitz domain-containing protein</fullName>
    </submittedName>
</protein>
<evidence type="ECO:0000256" key="3">
    <source>
        <dbReference type="ARBA" id="ARBA00007226"/>
    </source>
</evidence>